<evidence type="ECO:0000259" key="6">
    <source>
        <dbReference type="PROSITE" id="PS50075"/>
    </source>
</evidence>
<proteinExistence type="inferred from homology"/>
<dbReference type="CDD" id="cd12117">
    <property type="entry name" value="A_NRPS_Srf_like"/>
    <property type="match status" value="1"/>
</dbReference>
<keyword evidence="3" id="KW-0596">Phosphopantetheine</keyword>
<name>A0A372ZNJ0_9ACTN</name>
<dbReference type="GO" id="GO:0044550">
    <property type="term" value="P:secondary metabolite biosynthetic process"/>
    <property type="evidence" value="ECO:0007669"/>
    <property type="project" value="TreeGrafter"/>
</dbReference>
<dbReference type="Proteomes" id="UP000263377">
    <property type="component" value="Unassembled WGS sequence"/>
</dbReference>
<protein>
    <submittedName>
        <fullName evidence="7">Amino acid adenylation domain-containing protein</fullName>
    </submittedName>
</protein>
<dbReference type="PROSITE" id="PS00455">
    <property type="entry name" value="AMP_BINDING"/>
    <property type="match status" value="1"/>
</dbReference>
<dbReference type="InterPro" id="IPR020845">
    <property type="entry name" value="AMP-binding_CS"/>
</dbReference>
<comment type="similarity">
    <text evidence="2">Belongs to the ATP-dependent AMP-binding enzyme family.</text>
</comment>
<dbReference type="InterPro" id="IPR006162">
    <property type="entry name" value="Ppantetheine_attach_site"/>
</dbReference>
<dbReference type="Pfam" id="PF00501">
    <property type="entry name" value="AMP-binding"/>
    <property type="match status" value="1"/>
</dbReference>
<comment type="cofactor">
    <cofactor evidence="1">
        <name>pantetheine 4'-phosphate</name>
        <dbReference type="ChEBI" id="CHEBI:47942"/>
    </cofactor>
</comment>
<dbReference type="GO" id="GO:0005737">
    <property type="term" value="C:cytoplasm"/>
    <property type="evidence" value="ECO:0007669"/>
    <property type="project" value="TreeGrafter"/>
</dbReference>
<dbReference type="FunFam" id="2.30.38.10:FF:000001">
    <property type="entry name" value="Non-ribosomal peptide synthetase PvdI"/>
    <property type="match status" value="1"/>
</dbReference>
<dbReference type="PROSITE" id="PS50075">
    <property type="entry name" value="CARRIER"/>
    <property type="match status" value="1"/>
</dbReference>
<dbReference type="Pfam" id="PF00668">
    <property type="entry name" value="Condensation"/>
    <property type="match status" value="1"/>
</dbReference>
<comment type="caution">
    <text evidence="7">The sequence shown here is derived from an EMBL/GenBank/DDBJ whole genome shotgun (WGS) entry which is preliminary data.</text>
</comment>
<dbReference type="Gene3D" id="2.30.38.10">
    <property type="entry name" value="Luciferase, Domain 3"/>
    <property type="match status" value="1"/>
</dbReference>
<dbReference type="Gene3D" id="3.40.50.1820">
    <property type="entry name" value="alpha/beta hydrolase"/>
    <property type="match status" value="1"/>
</dbReference>
<dbReference type="SUPFAM" id="SSF47336">
    <property type="entry name" value="ACP-like"/>
    <property type="match status" value="1"/>
</dbReference>
<keyword evidence="8" id="KW-1185">Reference proteome</keyword>
<dbReference type="Gene3D" id="3.40.50.980">
    <property type="match status" value="2"/>
</dbReference>
<organism evidence="7 8">
    <name type="scientific">Kitasatospora xanthocidica</name>
    <dbReference type="NCBI Taxonomy" id="83382"/>
    <lineage>
        <taxon>Bacteria</taxon>
        <taxon>Bacillati</taxon>
        <taxon>Actinomycetota</taxon>
        <taxon>Actinomycetes</taxon>
        <taxon>Kitasatosporales</taxon>
        <taxon>Streptomycetaceae</taxon>
        <taxon>Kitasatospora</taxon>
    </lineage>
</organism>
<dbReference type="InterPro" id="IPR023213">
    <property type="entry name" value="CAT-like_dom_sf"/>
</dbReference>
<dbReference type="EMBL" id="QVIG01000001">
    <property type="protein sequence ID" value="RGD57449.1"/>
    <property type="molecule type" value="Genomic_DNA"/>
</dbReference>
<dbReference type="PROSITE" id="PS00012">
    <property type="entry name" value="PHOSPHOPANTETHEINE"/>
    <property type="match status" value="1"/>
</dbReference>
<dbReference type="AlphaFoldDB" id="A0A372ZNJ0"/>
<dbReference type="GO" id="GO:0072330">
    <property type="term" value="P:monocarboxylic acid biosynthetic process"/>
    <property type="evidence" value="ECO:0007669"/>
    <property type="project" value="UniProtKB-ARBA"/>
</dbReference>
<dbReference type="PANTHER" id="PTHR45527">
    <property type="entry name" value="NONRIBOSOMAL PEPTIDE SYNTHETASE"/>
    <property type="match status" value="1"/>
</dbReference>
<dbReference type="InterPro" id="IPR029058">
    <property type="entry name" value="AB_hydrolase_fold"/>
</dbReference>
<dbReference type="Gene3D" id="3.30.300.30">
    <property type="match status" value="1"/>
</dbReference>
<evidence type="ECO:0000256" key="4">
    <source>
        <dbReference type="ARBA" id="ARBA00022553"/>
    </source>
</evidence>
<feature type="region of interest" description="Disordered" evidence="5">
    <location>
        <begin position="947"/>
        <end position="967"/>
    </location>
</feature>
<dbReference type="GO" id="GO:0043041">
    <property type="term" value="P:amino acid activation for nonribosomal peptide biosynthetic process"/>
    <property type="evidence" value="ECO:0007669"/>
    <property type="project" value="TreeGrafter"/>
</dbReference>
<dbReference type="Pfam" id="PF13193">
    <property type="entry name" value="AMP-binding_C"/>
    <property type="match status" value="1"/>
</dbReference>
<gene>
    <name evidence="7" type="ORF">DR950_06265</name>
</gene>
<evidence type="ECO:0000256" key="1">
    <source>
        <dbReference type="ARBA" id="ARBA00001957"/>
    </source>
</evidence>
<dbReference type="FunFam" id="3.40.50.980:FF:000001">
    <property type="entry name" value="Non-ribosomal peptide synthetase"/>
    <property type="match status" value="1"/>
</dbReference>
<dbReference type="FunFam" id="1.10.1200.10:FF:000016">
    <property type="entry name" value="Non-ribosomal peptide synthase"/>
    <property type="match status" value="1"/>
</dbReference>
<dbReference type="GO" id="GO:0008610">
    <property type="term" value="P:lipid biosynthetic process"/>
    <property type="evidence" value="ECO:0007669"/>
    <property type="project" value="UniProtKB-ARBA"/>
</dbReference>
<dbReference type="NCBIfam" id="TIGR01733">
    <property type="entry name" value="AA-adenyl-dom"/>
    <property type="match status" value="1"/>
</dbReference>
<evidence type="ECO:0000256" key="2">
    <source>
        <dbReference type="ARBA" id="ARBA00006432"/>
    </source>
</evidence>
<reference evidence="7 8" key="1">
    <citation type="submission" date="2018-08" db="EMBL/GenBank/DDBJ databases">
        <title>Diversity &amp; Physiological Properties of Lignin-Decomposing Actinobacteria from Soil.</title>
        <authorList>
            <person name="Roh S.G."/>
            <person name="Kim S.B."/>
        </authorList>
    </citation>
    <scope>NUCLEOTIDE SEQUENCE [LARGE SCALE GENOMIC DNA]</scope>
    <source>
        <strain evidence="7 8">MMS17-GH009</strain>
    </source>
</reference>
<evidence type="ECO:0000256" key="3">
    <source>
        <dbReference type="ARBA" id="ARBA00022450"/>
    </source>
</evidence>
<dbReference type="RefSeq" id="WP_117486228.1">
    <property type="nucleotide sequence ID" value="NZ_QVIG01000001.1"/>
</dbReference>
<dbReference type="SUPFAM" id="SSF52777">
    <property type="entry name" value="CoA-dependent acyltransferases"/>
    <property type="match status" value="2"/>
</dbReference>
<evidence type="ECO:0000256" key="5">
    <source>
        <dbReference type="SAM" id="MobiDB-lite"/>
    </source>
</evidence>
<dbReference type="SUPFAM" id="SSF56801">
    <property type="entry name" value="Acetyl-CoA synthetase-like"/>
    <property type="match status" value="1"/>
</dbReference>
<dbReference type="InterPro" id="IPR010071">
    <property type="entry name" value="AA_adenyl_dom"/>
</dbReference>
<evidence type="ECO:0000313" key="7">
    <source>
        <dbReference type="EMBL" id="RGD57449.1"/>
    </source>
</evidence>
<dbReference type="FunFam" id="3.40.50.12780:FF:000012">
    <property type="entry name" value="Non-ribosomal peptide synthetase"/>
    <property type="match status" value="1"/>
</dbReference>
<dbReference type="Gene3D" id="3.30.559.30">
    <property type="entry name" value="Nonribosomal peptide synthetase, condensation domain"/>
    <property type="match status" value="1"/>
</dbReference>
<accession>A0A372ZNJ0</accession>
<dbReference type="Pfam" id="PF00550">
    <property type="entry name" value="PP-binding"/>
    <property type="match status" value="1"/>
</dbReference>
<dbReference type="InterPro" id="IPR000873">
    <property type="entry name" value="AMP-dep_synth/lig_dom"/>
</dbReference>
<dbReference type="GO" id="GO:0017000">
    <property type="term" value="P:antibiotic biosynthetic process"/>
    <property type="evidence" value="ECO:0007669"/>
    <property type="project" value="UniProtKB-ARBA"/>
</dbReference>
<dbReference type="InterPro" id="IPR045851">
    <property type="entry name" value="AMP-bd_C_sf"/>
</dbReference>
<dbReference type="InterPro" id="IPR009081">
    <property type="entry name" value="PP-bd_ACP"/>
</dbReference>
<dbReference type="Gene3D" id="3.30.559.10">
    <property type="entry name" value="Chloramphenicol acetyltransferase-like domain"/>
    <property type="match status" value="1"/>
</dbReference>
<dbReference type="SMART" id="SM00823">
    <property type="entry name" value="PKS_PP"/>
    <property type="match status" value="1"/>
</dbReference>
<evidence type="ECO:0000313" key="8">
    <source>
        <dbReference type="Proteomes" id="UP000263377"/>
    </source>
</evidence>
<keyword evidence="4" id="KW-0597">Phosphoprotein</keyword>
<feature type="domain" description="Carrier" evidence="6">
    <location>
        <begin position="963"/>
        <end position="1038"/>
    </location>
</feature>
<dbReference type="GO" id="GO:0031177">
    <property type="term" value="F:phosphopantetheine binding"/>
    <property type="evidence" value="ECO:0007669"/>
    <property type="project" value="InterPro"/>
</dbReference>
<dbReference type="GO" id="GO:0003824">
    <property type="term" value="F:catalytic activity"/>
    <property type="evidence" value="ECO:0007669"/>
    <property type="project" value="InterPro"/>
</dbReference>
<feature type="compositionally biased region" description="Pro residues" evidence="5">
    <location>
        <begin position="952"/>
        <end position="965"/>
    </location>
</feature>
<dbReference type="InterPro" id="IPR025110">
    <property type="entry name" value="AMP-bd_C"/>
</dbReference>
<dbReference type="InterPro" id="IPR036736">
    <property type="entry name" value="ACP-like_sf"/>
</dbReference>
<sequence length="1052" mass="112338">MSDEKELPLSSAQSGIWFAHHLRPGSPAYNTGEYVDIPGPIDPGLFETAVRRVVDETESLRVRLTDGADGPRQVVTASPDWTMHHVDLTSAPDPLGEAERWMRADLSTPLGLTRDPLFRQALFAVAPDRFLWYQRVHHIVVDGFSMSLIARRVAKTYTGLVGGRAGAGPAFGPLSSLLAHDAAYHASEQPERDREFWAARLAGRPDPVSLASRSAPASDGFLRRTGSLDAPTLAALRRAARPAGASWPTAFTAAVAAYLHRLSGERDLVLSMPVTGRTGSAAPAVPGMVANVVPLRLRVHPEQGLSALARQVAEEVAAQRGHQRHRSEDLRRELDPARSERVLFGPVVNIMSFYYHLDFAGVRATVHNLSNGPVEDLSFSVYDRSDGTEPRLDLDANPALYTEAELTAHQQRFRRFLDAVAADPDRPIGRPDLLTPEERHRTVVAANRTTRPLPHPTVPAAFAAEVARRPEAPAVVCGETTLSYAELNARANRLAHRLIALGVRCDSTVAVLMERSVDVVVAVLAVTKAGGAYVPLDTRAPAARLRRVLDDTGAAVLLTHGATRDHAPSLGTPGVVVDADPGLADQPATDPVVPLRPDHLACVLYTSGSTGTPKGVALSHRNVISLTAQGCWREEDGPRVLAHSPHAFDASTYEWWVPLLNGGRVVVAPPGELALADLHRQIVDHRVGALWLTAGLFRVFAEESPGTLAGVGQVWTGGDIVPADAVRRVLDRCPDSVVVAGYGPTEATTFTTRRVLRPGHAVPDVVPLGRPVDNRRVYVLDEALSPVPPGVAGVLYVAGAGVARGYLNDPRRTAAQFVPCPFGEPGERMYRTGDVVRWNAEGELEFLGRADEQVKLHGFRIELGEIEAVLAGHPAVAQATVAAGPGASSGRRLIGYVVPAGAPGPDPALDPASVREHAAAALPDYMVPSAIVVLDAFPLTPRGKIDRAALPVPDPEPAPSGPGPRTPAERTMCALFAEVLGRPEVGVDDGFFALGGNSLLATRLVNRVRVRFGRDLTLGALFQAPTPARLVSALEEAPDAAAVPVLSPRTRP</sequence>
<dbReference type="InterPro" id="IPR001242">
    <property type="entry name" value="Condensation_dom"/>
</dbReference>
<dbReference type="PANTHER" id="PTHR45527:SF1">
    <property type="entry name" value="FATTY ACID SYNTHASE"/>
    <property type="match status" value="1"/>
</dbReference>
<dbReference type="InterPro" id="IPR020806">
    <property type="entry name" value="PKS_PP-bd"/>
</dbReference>